<dbReference type="AlphaFoldDB" id="A0AAF0FAF2"/>
<evidence type="ECO:0000256" key="1">
    <source>
        <dbReference type="PROSITE-ProRule" id="PRU00846"/>
    </source>
</evidence>
<feature type="region of interest" description="Disordered" evidence="2">
    <location>
        <begin position="311"/>
        <end position="413"/>
    </location>
</feature>
<feature type="compositionally biased region" description="Basic residues" evidence="2">
    <location>
        <begin position="386"/>
        <end position="402"/>
    </location>
</feature>
<dbReference type="InterPro" id="IPR019050">
    <property type="entry name" value="FDF_dom"/>
</dbReference>
<feature type="short sequence motif" description="FFD box" evidence="1">
    <location>
        <begin position="328"/>
        <end position="344"/>
    </location>
</feature>
<dbReference type="InterPro" id="IPR025761">
    <property type="entry name" value="FFD_box"/>
</dbReference>
<feature type="compositionally biased region" description="Basic and acidic residues" evidence="2">
    <location>
        <begin position="231"/>
        <end position="249"/>
    </location>
</feature>
<dbReference type="GeneID" id="85227996"/>
<gene>
    <name evidence="4" type="ORF">MJAP1_004345</name>
</gene>
<dbReference type="EMBL" id="CP119966">
    <property type="protein sequence ID" value="WFD41348.1"/>
    <property type="molecule type" value="Genomic_DNA"/>
</dbReference>
<dbReference type="PROSITE" id="PS51513">
    <property type="entry name" value="FFD"/>
    <property type="match status" value="1"/>
</dbReference>
<evidence type="ECO:0000259" key="3">
    <source>
        <dbReference type="PROSITE" id="PS51513"/>
    </source>
</evidence>
<dbReference type="InterPro" id="IPR025609">
    <property type="entry name" value="Lsm14-like_N"/>
</dbReference>
<evidence type="ECO:0000256" key="2">
    <source>
        <dbReference type="SAM" id="MobiDB-lite"/>
    </source>
</evidence>
<dbReference type="PANTHER" id="PTHR13586">
    <property type="entry name" value="SCD6 PROTEIN-RELATED"/>
    <property type="match status" value="1"/>
</dbReference>
<proteinExistence type="predicted"/>
<protein>
    <recommendedName>
        <fullName evidence="3">FFD box profile domain-containing protein</fullName>
    </recommendedName>
</protein>
<evidence type="ECO:0000313" key="4">
    <source>
        <dbReference type="EMBL" id="WFD41348.1"/>
    </source>
</evidence>
<accession>A0AAF0FAF2</accession>
<dbReference type="InterPro" id="IPR010920">
    <property type="entry name" value="LSM_dom_sf"/>
</dbReference>
<feature type="region of interest" description="Disordered" evidence="2">
    <location>
        <begin position="75"/>
        <end position="117"/>
    </location>
</feature>
<feature type="compositionally biased region" description="Pro residues" evidence="2">
    <location>
        <begin position="99"/>
        <end position="117"/>
    </location>
</feature>
<dbReference type="GO" id="GO:0000932">
    <property type="term" value="C:P-body"/>
    <property type="evidence" value="ECO:0007669"/>
    <property type="project" value="TreeGrafter"/>
</dbReference>
<feature type="compositionally biased region" description="Basic and acidic residues" evidence="2">
    <location>
        <begin position="75"/>
        <end position="85"/>
    </location>
</feature>
<organism evidence="4 5">
    <name type="scientific">Malassezia japonica</name>
    <dbReference type="NCBI Taxonomy" id="223818"/>
    <lineage>
        <taxon>Eukaryota</taxon>
        <taxon>Fungi</taxon>
        <taxon>Dikarya</taxon>
        <taxon>Basidiomycota</taxon>
        <taxon>Ustilaginomycotina</taxon>
        <taxon>Malasseziomycetes</taxon>
        <taxon>Malasseziales</taxon>
        <taxon>Malasseziaceae</taxon>
        <taxon>Malassezia</taxon>
    </lineage>
</organism>
<evidence type="ECO:0000313" key="5">
    <source>
        <dbReference type="Proteomes" id="UP001217754"/>
    </source>
</evidence>
<sequence>MSGAGQDDSAASFIGALISLTSRSNMRYQGVLSNIDAAQATLALEKGQPQDEVPGNDKVYDYIVFRAADVVDLRIDDPSPGKTEPDPVVTASEQSPLPAHSPAPGLPMQGMPPPGMPPHMPPHMSPYGPMYPPNMYGMPPEGFAYNPYMQPGMMGMPPPGPQGAPFGMPPPHMQGMPPPPMPQPEASPSIAKQTDAPAPAAAPTPAPQADVAKVQADLASLQVDAKPTAPKAEKAKEPVQPKAEPKPDAKPAPTAEPQPALAQPAVQEAVVQQRQKPTVPGAAPGRAVAHKVPVGDYDFESANARFQKTQAAPAKLDAIPPAAETPTSFYDKKSGFFDNISSEVKDRHERRGPNTEAGAPRERFVDEQARNMQTFGDNAAGYRGAGRGRGRSGRGRRGRGRGRGGGSKPEWAD</sequence>
<dbReference type="GO" id="GO:0034063">
    <property type="term" value="P:stress granule assembly"/>
    <property type="evidence" value="ECO:0007669"/>
    <property type="project" value="TreeGrafter"/>
</dbReference>
<feature type="compositionally biased region" description="Pro residues" evidence="2">
    <location>
        <begin position="159"/>
        <end position="185"/>
    </location>
</feature>
<keyword evidence="5" id="KW-1185">Reference proteome</keyword>
<dbReference type="SMART" id="SM01199">
    <property type="entry name" value="FDF"/>
    <property type="match status" value="1"/>
</dbReference>
<dbReference type="Gene3D" id="2.30.30.100">
    <property type="match status" value="1"/>
</dbReference>
<dbReference type="GO" id="GO:0003729">
    <property type="term" value="F:mRNA binding"/>
    <property type="evidence" value="ECO:0007669"/>
    <property type="project" value="TreeGrafter"/>
</dbReference>
<dbReference type="Pfam" id="PF12701">
    <property type="entry name" value="LSM14"/>
    <property type="match status" value="1"/>
</dbReference>
<name>A0AAF0FAF2_9BASI</name>
<feature type="domain" description="FFD box profile" evidence="3">
    <location>
        <begin position="328"/>
        <end position="344"/>
    </location>
</feature>
<dbReference type="SUPFAM" id="SSF50182">
    <property type="entry name" value="Sm-like ribonucleoproteins"/>
    <property type="match status" value="1"/>
</dbReference>
<dbReference type="GO" id="GO:0033962">
    <property type="term" value="P:P-body assembly"/>
    <property type="evidence" value="ECO:0007669"/>
    <property type="project" value="TreeGrafter"/>
</dbReference>
<dbReference type="SMART" id="SM01271">
    <property type="entry name" value="LSM14"/>
    <property type="match status" value="1"/>
</dbReference>
<dbReference type="PANTHER" id="PTHR13586:SF0">
    <property type="entry name" value="TRAILER HITCH, ISOFORM H"/>
    <property type="match status" value="1"/>
</dbReference>
<feature type="compositionally biased region" description="Low complexity" evidence="2">
    <location>
        <begin position="251"/>
        <end position="273"/>
    </location>
</feature>
<reference evidence="4" key="1">
    <citation type="submission" date="2023-03" db="EMBL/GenBank/DDBJ databases">
        <title>Mating type loci evolution in Malassezia.</title>
        <authorList>
            <person name="Coelho M.A."/>
        </authorList>
    </citation>
    <scope>NUCLEOTIDE SEQUENCE</scope>
    <source>
        <strain evidence="4">CBS 9431</strain>
    </source>
</reference>
<feature type="region of interest" description="Disordered" evidence="2">
    <location>
        <begin position="159"/>
        <end position="287"/>
    </location>
</feature>
<feature type="compositionally biased region" description="Basic and acidic residues" evidence="2">
    <location>
        <begin position="343"/>
        <end position="369"/>
    </location>
</feature>
<dbReference type="Proteomes" id="UP001217754">
    <property type="component" value="Chromosome 9"/>
</dbReference>
<dbReference type="RefSeq" id="XP_060124245.1">
    <property type="nucleotide sequence ID" value="XM_060268262.1"/>
</dbReference>